<sequence>MVGGVLAGAQLSGIGIYLFGGGRKGGGRDSVVVPGEGSVRCNARQFISLERVFVCAYDLGIACRKFGILRR</sequence>
<reference evidence="2" key="1">
    <citation type="submission" date="2016-10" db="EMBL/GenBank/DDBJ databases">
        <authorList>
            <person name="Varghese N."/>
            <person name="Submissions S."/>
        </authorList>
    </citation>
    <scope>NUCLEOTIDE SEQUENCE [LARGE SCALE GENOMIC DNA]</scope>
    <source>
        <strain evidence="2">DSM 12111</strain>
    </source>
</reference>
<protein>
    <submittedName>
        <fullName evidence="1">Uncharacterized protein</fullName>
    </submittedName>
</protein>
<keyword evidence="2" id="KW-1185">Reference proteome</keyword>
<evidence type="ECO:0000313" key="1">
    <source>
        <dbReference type="EMBL" id="SED96296.1"/>
    </source>
</evidence>
<dbReference type="Proteomes" id="UP000242849">
    <property type="component" value="Unassembled WGS sequence"/>
</dbReference>
<evidence type="ECO:0000313" key="2">
    <source>
        <dbReference type="Proteomes" id="UP000242849"/>
    </source>
</evidence>
<organism evidence="1 2">
    <name type="scientific">Pseudomonas anguilliseptica</name>
    <dbReference type="NCBI Taxonomy" id="53406"/>
    <lineage>
        <taxon>Bacteria</taxon>
        <taxon>Pseudomonadati</taxon>
        <taxon>Pseudomonadota</taxon>
        <taxon>Gammaproteobacteria</taxon>
        <taxon>Pseudomonadales</taxon>
        <taxon>Pseudomonadaceae</taxon>
        <taxon>Pseudomonas</taxon>
    </lineage>
</organism>
<proteinExistence type="predicted"/>
<dbReference type="AlphaFoldDB" id="A0A1H5EYT5"/>
<name>A0A1H5EYT5_PSEAG</name>
<gene>
    <name evidence="1" type="ORF">SAMN05421553_3735</name>
</gene>
<accession>A0A1H5EYT5</accession>
<dbReference type="EMBL" id="FNSC01000001">
    <property type="protein sequence ID" value="SED96296.1"/>
    <property type="molecule type" value="Genomic_DNA"/>
</dbReference>
<dbReference type="STRING" id="53406.SAMN05421553_3735"/>